<evidence type="ECO:0000313" key="5">
    <source>
        <dbReference type="Proteomes" id="UP000308760"/>
    </source>
</evidence>
<dbReference type="Pfam" id="PF07228">
    <property type="entry name" value="SpoIIE"/>
    <property type="match status" value="1"/>
</dbReference>
<organism evidence="4 5">
    <name type="scientific">Glycomyces buryatensis</name>
    <dbReference type="NCBI Taxonomy" id="2570927"/>
    <lineage>
        <taxon>Bacteria</taxon>
        <taxon>Bacillati</taxon>
        <taxon>Actinomycetota</taxon>
        <taxon>Actinomycetes</taxon>
        <taxon>Glycomycetales</taxon>
        <taxon>Glycomycetaceae</taxon>
        <taxon>Glycomyces</taxon>
    </lineage>
</organism>
<sequence>MKATGRTEGDMQGYLRSYVLPETPWHRIAAGHPTTVLWLRLLPLILLAVTVPIAFVTPVMIPYANYALVLLPAFTALVNGPVATTAATLFVIALVSAGSGALGLLPYPQSAWTDLPPIAFVGLLCAALAWIRNRIVMRLLEMTLVAETVQGAILPELPEHVGGLRVAVAYRTHEGSPGLVGGDFYEVQDTDQGIRAVVGDVQGHGLTTVHLTEALLGTFRERALDDPDLETLAAHMERRVRLHNRGRDDWEQSFATAALIEITPGHDTVRIVLCGHPAPLLVRDSATPLNVRPMPPLGLADFGLQRTEVREATLMPGDLIVAFSDGLIEGRNADGQTFPLISMLNAHIASGISDPDRLHHKLKADFQGGGYVRTDDLTVLIVQVPRPGRR</sequence>
<gene>
    <name evidence="4" type="ORF">FAB82_25870</name>
</gene>
<feature type="transmembrane region" description="Helical" evidence="2">
    <location>
        <begin position="41"/>
        <end position="61"/>
    </location>
</feature>
<dbReference type="SMART" id="SM00331">
    <property type="entry name" value="PP2C_SIG"/>
    <property type="match status" value="1"/>
</dbReference>
<evidence type="ECO:0000259" key="3">
    <source>
        <dbReference type="SMART" id="SM00331"/>
    </source>
</evidence>
<feature type="domain" description="PPM-type phosphatase" evidence="3">
    <location>
        <begin position="165"/>
        <end position="384"/>
    </location>
</feature>
<dbReference type="AlphaFoldDB" id="A0A4S8PQZ3"/>
<reference evidence="4 5" key="2">
    <citation type="submission" date="2019-05" db="EMBL/GenBank/DDBJ databases">
        <title>Glycomyces buryatensis sp. nov.</title>
        <authorList>
            <person name="Nikitina E."/>
        </authorList>
    </citation>
    <scope>NUCLEOTIDE SEQUENCE [LARGE SCALE GENOMIC DNA]</scope>
    <source>
        <strain evidence="4 5">18</strain>
    </source>
</reference>
<dbReference type="InterPro" id="IPR052016">
    <property type="entry name" value="Bact_Sigma-Reg"/>
</dbReference>
<protein>
    <submittedName>
        <fullName evidence="4">Serine/threonine-protein phosphatase</fullName>
    </submittedName>
</protein>
<comment type="caution">
    <text evidence="4">The sequence shown here is derived from an EMBL/GenBank/DDBJ whole genome shotgun (WGS) entry which is preliminary data.</text>
</comment>
<dbReference type="InterPro" id="IPR001932">
    <property type="entry name" value="PPM-type_phosphatase-like_dom"/>
</dbReference>
<dbReference type="PANTHER" id="PTHR43156:SF2">
    <property type="entry name" value="STAGE II SPORULATION PROTEIN E"/>
    <property type="match status" value="1"/>
</dbReference>
<accession>A0A4S8PQZ3</accession>
<feature type="transmembrane region" description="Helical" evidence="2">
    <location>
        <begin position="68"/>
        <end position="95"/>
    </location>
</feature>
<dbReference type="EMBL" id="STGY01000083">
    <property type="protein sequence ID" value="THV33568.1"/>
    <property type="molecule type" value="Genomic_DNA"/>
</dbReference>
<dbReference type="InterPro" id="IPR036457">
    <property type="entry name" value="PPM-type-like_dom_sf"/>
</dbReference>
<proteinExistence type="predicted"/>
<keyword evidence="5" id="KW-1185">Reference proteome</keyword>
<evidence type="ECO:0000256" key="2">
    <source>
        <dbReference type="SAM" id="Phobius"/>
    </source>
</evidence>
<reference evidence="5" key="1">
    <citation type="submission" date="2019-04" db="EMBL/GenBank/DDBJ databases">
        <title>Nocardioides xinjiangensis sp. nov.</title>
        <authorList>
            <person name="Liu S."/>
        </authorList>
    </citation>
    <scope>NUCLEOTIDE SEQUENCE [LARGE SCALE GENOMIC DNA]</scope>
    <source>
        <strain evidence="5">18</strain>
    </source>
</reference>
<dbReference type="Proteomes" id="UP000308760">
    <property type="component" value="Unassembled WGS sequence"/>
</dbReference>
<dbReference type="OrthoDB" id="5177934at2"/>
<dbReference type="SUPFAM" id="SSF81606">
    <property type="entry name" value="PP2C-like"/>
    <property type="match status" value="1"/>
</dbReference>
<dbReference type="RefSeq" id="WP_136537449.1">
    <property type="nucleotide sequence ID" value="NZ_STGY01000083.1"/>
</dbReference>
<dbReference type="GO" id="GO:0016791">
    <property type="term" value="F:phosphatase activity"/>
    <property type="evidence" value="ECO:0007669"/>
    <property type="project" value="TreeGrafter"/>
</dbReference>
<name>A0A4S8PQZ3_9ACTN</name>
<evidence type="ECO:0000313" key="4">
    <source>
        <dbReference type="EMBL" id="THV33568.1"/>
    </source>
</evidence>
<keyword evidence="2" id="KW-0812">Transmembrane</keyword>
<keyword evidence="2" id="KW-0472">Membrane</keyword>
<keyword evidence="2" id="KW-1133">Transmembrane helix</keyword>
<dbReference type="PANTHER" id="PTHR43156">
    <property type="entry name" value="STAGE II SPORULATION PROTEIN E-RELATED"/>
    <property type="match status" value="1"/>
</dbReference>
<dbReference type="Gene3D" id="3.60.40.10">
    <property type="entry name" value="PPM-type phosphatase domain"/>
    <property type="match status" value="1"/>
</dbReference>
<keyword evidence="1" id="KW-0378">Hydrolase</keyword>
<feature type="transmembrane region" description="Helical" evidence="2">
    <location>
        <begin position="115"/>
        <end position="131"/>
    </location>
</feature>
<evidence type="ECO:0000256" key="1">
    <source>
        <dbReference type="ARBA" id="ARBA00022801"/>
    </source>
</evidence>